<evidence type="ECO:0000256" key="2">
    <source>
        <dbReference type="ARBA" id="ARBA00009054"/>
    </source>
</evidence>
<evidence type="ECO:0000313" key="9">
    <source>
        <dbReference type="EMBL" id="KGA15796.1"/>
    </source>
</evidence>
<protein>
    <recommendedName>
        <fullName evidence="10">Protein GrpE</fullName>
    </recommendedName>
</protein>
<evidence type="ECO:0000256" key="5">
    <source>
        <dbReference type="ARBA" id="ARBA00023016"/>
    </source>
</evidence>
<evidence type="ECO:0000256" key="6">
    <source>
        <dbReference type="ARBA" id="ARBA00023186"/>
    </source>
</evidence>
<feature type="region of interest" description="Disordered" evidence="8">
    <location>
        <begin position="1"/>
        <end position="41"/>
    </location>
</feature>
<dbReference type="SUPFAM" id="SSF58014">
    <property type="entry name" value="Coiled-coil domain of nucleotide exchange factor GrpE"/>
    <property type="match status" value="1"/>
</dbReference>
<name>A0A094QMM4_9ZZZZ</name>
<comment type="caution">
    <text evidence="9">The sequence shown here is derived from an EMBL/GenBank/DDBJ whole genome shotgun (WGS) entry which is preliminary data.</text>
</comment>
<dbReference type="InterPro" id="IPR013805">
    <property type="entry name" value="GrpE_CC"/>
</dbReference>
<keyword evidence="5" id="KW-0346">Stress response</keyword>
<dbReference type="GO" id="GO:0051082">
    <property type="term" value="F:unfolded protein binding"/>
    <property type="evidence" value="ECO:0007669"/>
    <property type="project" value="TreeGrafter"/>
</dbReference>
<dbReference type="GO" id="GO:0000774">
    <property type="term" value="F:adenyl-nucleotide exchange factor activity"/>
    <property type="evidence" value="ECO:0007669"/>
    <property type="project" value="InterPro"/>
</dbReference>
<dbReference type="EMBL" id="JNSK01000084">
    <property type="protein sequence ID" value="KGA15796.1"/>
    <property type="molecule type" value="Genomic_DNA"/>
</dbReference>
<gene>
    <name evidence="9" type="ORF">GM50_16315</name>
</gene>
<accession>A0A094QMM4</accession>
<sequence>MPSGEIGVNDMNTESETSMESNEALEEVSDVVAEPGQETDPVSVLTADLQRVQAEYANYKKRVERDRSLAHELAVSSVLIELLPVLDDIERAESHGELTGGFKAVADHIASATERIGLSKYGTEGDAFDPQIHEALLHDTSADVTTSTATKILQPGYKFKDRILRPARVGVTDPQETPVSE</sequence>
<dbReference type="PRINTS" id="PR00773">
    <property type="entry name" value="GRPEPROTEIN"/>
</dbReference>
<dbReference type="SUPFAM" id="SSF51064">
    <property type="entry name" value="Head domain of nucleotide exchange factor GrpE"/>
    <property type="match status" value="1"/>
</dbReference>
<comment type="similarity">
    <text evidence="2">Belongs to the GrpE family.</text>
</comment>
<evidence type="ECO:0000256" key="8">
    <source>
        <dbReference type="SAM" id="MobiDB-lite"/>
    </source>
</evidence>
<dbReference type="FunFam" id="2.30.22.10:FF:000001">
    <property type="entry name" value="Protein GrpE"/>
    <property type="match status" value="1"/>
</dbReference>
<evidence type="ECO:0008006" key="10">
    <source>
        <dbReference type="Google" id="ProtNLM"/>
    </source>
</evidence>
<dbReference type="CDD" id="cd00446">
    <property type="entry name" value="GrpE"/>
    <property type="match status" value="1"/>
</dbReference>
<dbReference type="InterPro" id="IPR000740">
    <property type="entry name" value="GrpE"/>
</dbReference>
<comment type="subcellular location">
    <subcellularLocation>
        <location evidence="1">Cytoplasm</location>
    </subcellularLocation>
</comment>
<dbReference type="HAMAP" id="MF_01151">
    <property type="entry name" value="GrpE"/>
    <property type="match status" value="1"/>
</dbReference>
<dbReference type="PANTHER" id="PTHR21237">
    <property type="entry name" value="GRPE PROTEIN"/>
    <property type="match status" value="1"/>
</dbReference>
<dbReference type="GO" id="GO:0051087">
    <property type="term" value="F:protein-folding chaperone binding"/>
    <property type="evidence" value="ECO:0007669"/>
    <property type="project" value="InterPro"/>
</dbReference>
<evidence type="ECO:0000256" key="3">
    <source>
        <dbReference type="ARBA" id="ARBA00011738"/>
    </source>
</evidence>
<dbReference type="GO" id="GO:0042803">
    <property type="term" value="F:protein homodimerization activity"/>
    <property type="evidence" value="ECO:0007669"/>
    <property type="project" value="InterPro"/>
</dbReference>
<dbReference type="InterPro" id="IPR009012">
    <property type="entry name" value="GrpE_head"/>
</dbReference>
<proteinExistence type="inferred from homology"/>
<keyword evidence="7" id="KW-0175">Coiled coil</keyword>
<dbReference type="AlphaFoldDB" id="A0A094QMM4"/>
<evidence type="ECO:0000256" key="7">
    <source>
        <dbReference type="SAM" id="Coils"/>
    </source>
</evidence>
<comment type="subunit">
    <text evidence="3">Homodimer.</text>
</comment>
<feature type="coiled-coil region" evidence="7">
    <location>
        <begin position="42"/>
        <end position="69"/>
    </location>
</feature>
<evidence type="ECO:0000256" key="4">
    <source>
        <dbReference type="ARBA" id="ARBA00022490"/>
    </source>
</evidence>
<dbReference type="PROSITE" id="PS01071">
    <property type="entry name" value="GRPE"/>
    <property type="match status" value="1"/>
</dbReference>
<dbReference type="GO" id="GO:0006457">
    <property type="term" value="P:protein folding"/>
    <property type="evidence" value="ECO:0007669"/>
    <property type="project" value="InterPro"/>
</dbReference>
<dbReference type="GO" id="GO:0005737">
    <property type="term" value="C:cytoplasm"/>
    <property type="evidence" value="ECO:0007669"/>
    <property type="project" value="UniProtKB-SubCell"/>
</dbReference>
<dbReference type="Pfam" id="PF01025">
    <property type="entry name" value="GrpE"/>
    <property type="match status" value="1"/>
</dbReference>
<reference evidence="9" key="1">
    <citation type="submission" date="2014-05" db="EMBL/GenBank/DDBJ databases">
        <title>Key roles for freshwater Actinobacteria revealed by deep metagenomic sequencing.</title>
        <authorList>
            <person name="Ghai R."/>
            <person name="Mizuno C.M."/>
            <person name="Picazo A."/>
            <person name="Camacho A."/>
            <person name="Rodriguez-Valera F."/>
        </authorList>
    </citation>
    <scope>NUCLEOTIDE SEQUENCE</scope>
</reference>
<keyword evidence="4" id="KW-0963">Cytoplasm</keyword>
<dbReference type="Gene3D" id="2.30.22.10">
    <property type="entry name" value="Head domain of nucleotide exchange factor GrpE"/>
    <property type="match status" value="1"/>
</dbReference>
<organism evidence="9">
    <name type="scientific">freshwater metagenome</name>
    <dbReference type="NCBI Taxonomy" id="449393"/>
    <lineage>
        <taxon>unclassified sequences</taxon>
        <taxon>metagenomes</taxon>
        <taxon>ecological metagenomes</taxon>
    </lineage>
</organism>
<dbReference type="Gene3D" id="3.90.20.20">
    <property type="match status" value="1"/>
</dbReference>
<keyword evidence="6" id="KW-0143">Chaperone</keyword>
<evidence type="ECO:0000256" key="1">
    <source>
        <dbReference type="ARBA" id="ARBA00004496"/>
    </source>
</evidence>
<dbReference type="PANTHER" id="PTHR21237:SF23">
    <property type="entry name" value="GRPE PROTEIN HOMOLOG, MITOCHONDRIAL"/>
    <property type="match status" value="1"/>
</dbReference>
<feature type="compositionally biased region" description="Low complexity" evidence="8">
    <location>
        <begin position="11"/>
        <end position="22"/>
    </location>
</feature>